<evidence type="ECO:0000313" key="1">
    <source>
        <dbReference type="EnsemblProtists" id="HpaP806308"/>
    </source>
</evidence>
<dbReference type="EnsemblProtists" id="HpaT806308">
    <property type="protein sequence ID" value="HpaP806308"/>
    <property type="gene ID" value="HpaG806308"/>
</dbReference>
<protein>
    <submittedName>
        <fullName evidence="1">Uncharacterized protein</fullName>
    </submittedName>
</protein>
<reference evidence="1" key="2">
    <citation type="submission" date="2015-06" db="UniProtKB">
        <authorList>
            <consortium name="EnsemblProtists"/>
        </authorList>
    </citation>
    <scope>IDENTIFICATION</scope>
    <source>
        <strain evidence="1">Emoy2</strain>
    </source>
</reference>
<dbReference type="HOGENOM" id="CLU_3054457_0_0_1"/>
<organism evidence="1 2">
    <name type="scientific">Hyaloperonospora arabidopsidis (strain Emoy2)</name>
    <name type="common">Downy mildew agent</name>
    <name type="synonym">Peronospora arabidopsidis</name>
    <dbReference type="NCBI Taxonomy" id="559515"/>
    <lineage>
        <taxon>Eukaryota</taxon>
        <taxon>Sar</taxon>
        <taxon>Stramenopiles</taxon>
        <taxon>Oomycota</taxon>
        <taxon>Peronosporomycetes</taxon>
        <taxon>Peronosporales</taxon>
        <taxon>Peronosporaceae</taxon>
        <taxon>Hyaloperonospora</taxon>
    </lineage>
</organism>
<keyword evidence="2" id="KW-1185">Reference proteome</keyword>
<dbReference type="InParanoid" id="M4BIT1"/>
<dbReference type="Proteomes" id="UP000011713">
    <property type="component" value="Unassembled WGS sequence"/>
</dbReference>
<evidence type="ECO:0000313" key="2">
    <source>
        <dbReference type="Proteomes" id="UP000011713"/>
    </source>
</evidence>
<reference evidence="2" key="1">
    <citation type="journal article" date="2010" name="Science">
        <title>Signatures of adaptation to obligate biotrophy in the Hyaloperonospora arabidopsidis genome.</title>
        <authorList>
            <person name="Baxter L."/>
            <person name="Tripathy S."/>
            <person name="Ishaque N."/>
            <person name="Boot N."/>
            <person name="Cabral A."/>
            <person name="Kemen E."/>
            <person name="Thines M."/>
            <person name="Ah-Fong A."/>
            <person name="Anderson R."/>
            <person name="Badejoko W."/>
            <person name="Bittner-Eddy P."/>
            <person name="Boore J.L."/>
            <person name="Chibucos M.C."/>
            <person name="Coates M."/>
            <person name="Dehal P."/>
            <person name="Delehaunty K."/>
            <person name="Dong S."/>
            <person name="Downton P."/>
            <person name="Dumas B."/>
            <person name="Fabro G."/>
            <person name="Fronick C."/>
            <person name="Fuerstenberg S.I."/>
            <person name="Fulton L."/>
            <person name="Gaulin E."/>
            <person name="Govers F."/>
            <person name="Hughes L."/>
            <person name="Humphray S."/>
            <person name="Jiang R.H."/>
            <person name="Judelson H."/>
            <person name="Kamoun S."/>
            <person name="Kyung K."/>
            <person name="Meijer H."/>
            <person name="Minx P."/>
            <person name="Morris P."/>
            <person name="Nelson J."/>
            <person name="Phuntumart V."/>
            <person name="Qutob D."/>
            <person name="Rehmany A."/>
            <person name="Rougon-Cardoso A."/>
            <person name="Ryden P."/>
            <person name="Torto-Alalibo T."/>
            <person name="Studholme D."/>
            <person name="Wang Y."/>
            <person name="Win J."/>
            <person name="Wood J."/>
            <person name="Clifton S.W."/>
            <person name="Rogers J."/>
            <person name="Van den Ackerveken G."/>
            <person name="Jones J.D."/>
            <person name="McDowell J.M."/>
            <person name="Beynon J."/>
            <person name="Tyler B.M."/>
        </authorList>
    </citation>
    <scope>NUCLEOTIDE SEQUENCE [LARGE SCALE GENOMIC DNA]</scope>
    <source>
        <strain evidence="2">Emoy2</strain>
    </source>
</reference>
<dbReference type="EMBL" id="JH598301">
    <property type="status" value="NOT_ANNOTATED_CDS"/>
    <property type="molecule type" value="Genomic_DNA"/>
</dbReference>
<dbReference type="AlphaFoldDB" id="M4BIT1"/>
<proteinExistence type="predicted"/>
<accession>M4BIT1</accession>
<dbReference type="VEuPathDB" id="FungiDB:HpaG806308"/>
<name>M4BIT1_HYAAE</name>
<sequence length="54" mass="6120">MIRCGLGLDLDGEWQESQLFPELQMIINNHRHILTPGLIVSRPIVLRLSQIAAL</sequence>